<dbReference type="Pfam" id="PF00009">
    <property type="entry name" value="GTP_EFTU"/>
    <property type="match status" value="1"/>
</dbReference>
<evidence type="ECO:0000259" key="2">
    <source>
        <dbReference type="Pfam" id="PF00009"/>
    </source>
</evidence>
<dbReference type="Gene3D" id="3.40.50.300">
    <property type="entry name" value="P-loop containing nucleotide triphosphate hydrolases"/>
    <property type="match status" value="1"/>
</dbReference>
<protein>
    <recommendedName>
        <fullName evidence="2">Tr-type G domain-containing protein</fullName>
    </recommendedName>
</protein>
<evidence type="ECO:0000313" key="4">
    <source>
        <dbReference type="Proteomes" id="UP001189429"/>
    </source>
</evidence>
<dbReference type="PANTHER" id="PTHR42908">
    <property type="entry name" value="TRANSLATION ELONGATION FACTOR-RELATED"/>
    <property type="match status" value="1"/>
</dbReference>
<evidence type="ECO:0000256" key="1">
    <source>
        <dbReference type="SAM" id="MobiDB-lite"/>
    </source>
</evidence>
<organism evidence="3 4">
    <name type="scientific">Prorocentrum cordatum</name>
    <dbReference type="NCBI Taxonomy" id="2364126"/>
    <lineage>
        <taxon>Eukaryota</taxon>
        <taxon>Sar</taxon>
        <taxon>Alveolata</taxon>
        <taxon>Dinophyceae</taxon>
        <taxon>Prorocentrales</taxon>
        <taxon>Prorocentraceae</taxon>
        <taxon>Prorocentrum</taxon>
    </lineage>
</organism>
<sequence length="227" mass="24571">MVDGVVLLVDMVEGPKTQTKFVLQKALQRPGMKPIVVINKVDRPQVRQAGEVENEIFDAFMSVATDDAQLEYPTLYASGKAGFCARSLEEARSDSRPTDMVALYEALVKHVPAPSPPEVDPEILAADEKMGGFSMLVSQLDKLPALGPTVTGKVFSGWVQKGDKIMAKSLDGEVAARLGPRGHFQDGPPSSEDSKGRHLPIGGSWLTSCRRRVNLSREVLWAEAGDA</sequence>
<dbReference type="SUPFAM" id="SSF52540">
    <property type="entry name" value="P-loop containing nucleoside triphosphate hydrolases"/>
    <property type="match status" value="1"/>
</dbReference>
<dbReference type="EMBL" id="CAUYUJ010009713">
    <property type="protein sequence ID" value="CAK0827499.1"/>
    <property type="molecule type" value="Genomic_DNA"/>
</dbReference>
<proteinExistence type="predicted"/>
<dbReference type="InterPro" id="IPR000795">
    <property type="entry name" value="T_Tr_GTP-bd_dom"/>
</dbReference>
<dbReference type="InterPro" id="IPR027417">
    <property type="entry name" value="P-loop_NTPase"/>
</dbReference>
<feature type="domain" description="Tr-type G" evidence="2">
    <location>
        <begin position="1"/>
        <end position="112"/>
    </location>
</feature>
<dbReference type="SUPFAM" id="SSF50447">
    <property type="entry name" value="Translation proteins"/>
    <property type="match status" value="1"/>
</dbReference>
<reference evidence="3" key="1">
    <citation type="submission" date="2023-10" db="EMBL/GenBank/DDBJ databases">
        <authorList>
            <person name="Chen Y."/>
            <person name="Shah S."/>
            <person name="Dougan E. K."/>
            <person name="Thang M."/>
            <person name="Chan C."/>
        </authorList>
    </citation>
    <scope>NUCLEOTIDE SEQUENCE [LARGE SCALE GENOMIC DNA]</scope>
</reference>
<name>A0ABN9S6V2_9DINO</name>
<dbReference type="InterPro" id="IPR009000">
    <property type="entry name" value="Transl_B-barrel_sf"/>
</dbReference>
<feature type="region of interest" description="Disordered" evidence="1">
    <location>
        <begin position="178"/>
        <end position="200"/>
    </location>
</feature>
<keyword evidence="4" id="KW-1185">Reference proteome</keyword>
<evidence type="ECO:0000313" key="3">
    <source>
        <dbReference type="EMBL" id="CAK0827499.1"/>
    </source>
</evidence>
<accession>A0ABN9S6V2</accession>
<dbReference type="PANTHER" id="PTHR42908:SF8">
    <property type="entry name" value="TR-TYPE G DOMAIN-CONTAINING PROTEIN"/>
    <property type="match status" value="1"/>
</dbReference>
<comment type="caution">
    <text evidence="3">The sequence shown here is derived from an EMBL/GenBank/DDBJ whole genome shotgun (WGS) entry which is preliminary data.</text>
</comment>
<gene>
    <name evidence="3" type="ORF">PCOR1329_LOCUS27020</name>
</gene>
<dbReference type="Proteomes" id="UP001189429">
    <property type="component" value="Unassembled WGS sequence"/>
</dbReference>